<sequence length="581" mass="64217">MSSPLSDLSEPPGSPEPLALPLSVPSEVRLPTTQEEPTELVISEAQEAIEDRSESAPSVQAIQLVDVDDTRQYFTQPTRSTFLEVAEDEVTILEERSTVRNDPLDTNQEPQRIQNGNIVEVRWTGTGESGDLIIEVDENGYEIPKSDELVAAELQDATSHGQTDDDLWDDGERGARSLLDHCRGIVMRLQPRYDDIGDLQYQQHPLFFKTMSAKQLEEIESHSPAIKPDTDHLWKQFVMQKSLPDYKTYDQNPPKSWRRVYKHLLREEQRKILQAAEDMKAFYAAEEMEKRAKRTQMTTTSLQDLGYRKKAASAGSSRAKQTTLLGKVREKTIQDRKFRAPPSLPTPRAATLESLIFPTSGPYATLGAFHPSAASKITGSKTTKVSALPAPPFVFPSHDLRAQIRQATGPSKDASSSAIPANGTVGERPRLLKRRLDDESDSDEVTFVAASSSKGKSPLVAQPTVSTFRSPTSPVIKDRKGKRPVDMDFFSVPSASVASSRQNPRKGSTPTSSIIQAADNVVAEKPTQMSSRSNLSERISRPALGDCGTSLTTAIPVPHTLEGSRSRRDPALFVPKRRKVH</sequence>
<proteinExistence type="predicted"/>
<comment type="caution">
    <text evidence="2">The sequence shown here is derived from an EMBL/GenBank/DDBJ whole genome shotgun (WGS) entry which is preliminary data.</text>
</comment>
<feature type="region of interest" description="Disordered" evidence="1">
    <location>
        <begin position="408"/>
        <end position="427"/>
    </location>
</feature>
<feature type="region of interest" description="Disordered" evidence="1">
    <location>
        <begin position="1"/>
        <end position="37"/>
    </location>
</feature>
<dbReference type="PANTHER" id="PTHR15141">
    <property type="entry name" value="TRANSCRIPTION ELONGATION FACTOR B POLYPEPTIDE 3"/>
    <property type="match status" value="1"/>
</dbReference>
<name>A0A8H3TQZ2_9TREE</name>
<feature type="compositionally biased region" description="Polar residues" evidence="1">
    <location>
        <begin position="527"/>
        <end position="537"/>
    </location>
</feature>
<dbReference type="PANTHER" id="PTHR15141:SF76">
    <property type="entry name" value="TRANSCRIPTION ELONGATION FACTOR B POLYPEPTIDE 3"/>
    <property type="match status" value="1"/>
</dbReference>
<feature type="region of interest" description="Disordered" evidence="1">
    <location>
        <begin position="448"/>
        <end position="487"/>
    </location>
</feature>
<dbReference type="Proteomes" id="UP000620104">
    <property type="component" value="Unassembled WGS sequence"/>
</dbReference>
<dbReference type="GO" id="GO:0070449">
    <property type="term" value="C:elongin complex"/>
    <property type="evidence" value="ECO:0007669"/>
    <property type="project" value="InterPro"/>
</dbReference>
<dbReference type="Gene3D" id="6.10.250.3180">
    <property type="match status" value="1"/>
</dbReference>
<feature type="compositionally biased region" description="Polar residues" evidence="1">
    <location>
        <begin position="463"/>
        <end position="473"/>
    </location>
</feature>
<reference evidence="2" key="1">
    <citation type="submission" date="2020-07" db="EMBL/GenBank/DDBJ databases">
        <title>Draft Genome Sequence of a Deep-Sea Yeast, Naganishia (Cryptococcus) liquefaciens strain N6.</title>
        <authorList>
            <person name="Han Y.W."/>
            <person name="Kajitani R."/>
            <person name="Morimoto H."/>
            <person name="Parhat M."/>
            <person name="Tsubouchi H."/>
            <person name="Bakenova O."/>
            <person name="Ogata M."/>
            <person name="Argunhan B."/>
            <person name="Aoki R."/>
            <person name="Kajiwara S."/>
            <person name="Itoh T."/>
            <person name="Iwasaki H."/>
        </authorList>
    </citation>
    <scope>NUCLEOTIDE SEQUENCE</scope>
    <source>
        <strain evidence="2">N6</strain>
    </source>
</reference>
<dbReference type="Pfam" id="PF06881">
    <property type="entry name" value="Elongin_A"/>
    <property type="match status" value="1"/>
</dbReference>
<dbReference type="OrthoDB" id="21513at2759"/>
<evidence type="ECO:0000313" key="2">
    <source>
        <dbReference type="EMBL" id="GHJ85278.1"/>
    </source>
</evidence>
<dbReference type="InterPro" id="IPR051870">
    <property type="entry name" value="Elongin-A_domain"/>
</dbReference>
<dbReference type="AlphaFoldDB" id="A0A8H3TQZ2"/>
<gene>
    <name evidence="2" type="ORF">NliqN6_1680</name>
</gene>
<accession>A0A8H3TQZ2</accession>
<evidence type="ECO:0000313" key="3">
    <source>
        <dbReference type="Proteomes" id="UP000620104"/>
    </source>
</evidence>
<feature type="region of interest" description="Disordered" evidence="1">
    <location>
        <begin position="495"/>
        <end position="514"/>
    </location>
</feature>
<keyword evidence="3" id="KW-1185">Reference proteome</keyword>
<feature type="region of interest" description="Disordered" evidence="1">
    <location>
        <begin position="523"/>
        <end position="581"/>
    </location>
</feature>
<feature type="compositionally biased region" description="Polar residues" evidence="1">
    <location>
        <begin position="501"/>
        <end position="514"/>
    </location>
</feature>
<dbReference type="InterPro" id="IPR010684">
    <property type="entry name" value="RNA_pol_II_trans_fac_SIII_A"/>
</dbReference>
<protein>
    <submittedName>
        <fullName evidence="2">Uncharacterized protein</fullName>
    </submittedName>
</protein>
<feature type="compositionally biased region" description="Polar residues" evidence="1">
    <location>
        <begin position="408"/>
        <end position="419"/>
    </location>
</feature>
<evidence type="ECO:0000256" key="1">
    <source>
        <dbReference type="SAM" id="MobiDB-lite"/>
    </source>
</evidence>
<organism evidence="2 3">
    <name type="scientific">Naganishia liquefaciens</name>
    <dbReference type="NCBI Taxonomy" id="104408"/>
    <lineage>
        <taxon>Eukaryota</taxon>
        <taxon>Fungi</taxon>
        <taxon>Dikarya</taxon>
        <taxon>Basidiomycota</taxon>
        <taxon>Agaricomycotina</taxon>
        <taxon>Tremellomycetes</taxon>
        <taxon>Filobasidiales</taxon>
        <taxon>Filobasidiaceae</taxon>
        <taxon>Naganishia</taxon>
    </lineage>
</organism>
<dbReference type="EMBL" id="BLZA01000011">
    <property type="protein sequence ID" value="GHJ85278.1"/>
    <property type="molecule type" value="Genomic_DNA"/>
</dbReference>
<dbReference type="GO" id="GO:0006368">
    <property type="term" value="P:transcription elongation by RNA polymerase II"/>
    <property type="evidence" value="ECO:0007669"/>
    <property type="project" value="InterPro"/>
</dbReference>